<proteinExistence type="predicted"/>
<feature type="compositionally biased region" description="Basic and acidic residues" evidence="1">
    <location>
        <begin position="233"/>
        <end position="244"/>
    </location>
</feature>
<feature type="transmembrane region" description="Helical" evidence="2">
    <location>
        <begin position="548"/>
        <end position="567"/>
    </location>
</feature>
<dbReference type="Proteomes" id="UP000707451">
    <property type="component" value="Unassembled WGS sequence"/>
</dbReference>
<feature type="compositionally biased region" description="Low complexity" evidence="1">
    <location>
        <begin position="451"/>
        <end position="465"/>
    </location>
</feature>
<keyword evidence="2" id="KW-0472">Membrane</keyword>
<dbReference type="EMBL" id="JAHRHY010000010">
    <property type="protein sequence ID" value="KAG9066397.1"/>
    <property type="molecule type" value="Genomic_DNA"/>
</dbReference>
<keyword evidence="5" id="KW-1185">Reference proteome</keyword>
<keyword evidence="2" id="KW-0812">Transmembrane</keyword>
<dbReference type="AlphaFoldDB" id="A0A9P7XTK3"/>
<protein>
    <submittedName>
        <fullName evidence="4">Uncharacterized protein</fullName>
    </submittedName>
</protein>
<reference evidence="4" key="1">
    <citation type="submission" date="2021-06" db="EMBL/GenBank/DDBJ databases">
        <title>Genome Sequence of Mortierella hyaline Strain SCG-10, a Cold-Adapted, Nitrate-Reducing Fungus Isolated from Soil in Minnesota, USA.</title>
        <authorList>
            <person name="Aldossari N."/>
        </authorList>
    </citation>
    <scope>NUCLEOTIDE SEQUENCE</scope>
    <source>
        <strain evidence="4">SCG-10</strain>
    </source>
</reference>
<evidence type="ECO:0000256" key="1">
    <source>
        <dbReference type="SAM" id="MobiDB-lite"/>
    </source>
</evidence>
<accession>A0A9P7XTK3</accession>
<feature type="transmembrane region" description="Helical" evidence="2">
    <location>
        <begin position="579"/>
        <end position="600"/>
    </location>
</feature>
<feature type="region of interest" description="Disordered" evidence="1">
    <location>
        <begin position="109"/>
        <end position="134"/>
    </location>
</feature>
<gene>
    <name evidence="4" type="ORF">KI688_001623</name>
</gene>
<name>A0A9P7XTK3_9FUNG</name>
<evidence type="ECO:0000256" key="3">
    <source>
        <dbReference type="SAM" id="SignalP"/>
    </source>
</evidence>
<comment type="caution">
    <text evidence="4">The sequence shown here is derived from an EMBL/GenBank/DDBJ whole genome shotgun (WGS) entry which is preliminary data.</text>
</comment>
<sequence length="738" mass="80093">MRRCILSLTLVACVALSLSFTPSTATANPISHNNQPSNSAAQVLIKNHHHQKAHHNGGLLNRLSSSWTSLTTPLQGLHAISGSPGPAPKSNSGPNVKRFHKRAVDIKKPATASARAGTLGGKTGRAQKKKVGKSTTRVNTYSAYEAIVNSDSQMPVFLNQHHPMTTNKGSGNGKGKSKPTFPSVPVAAGGEKKKKKKKAGAVTPIDILRQTDTKKPTAASPITPSAEEEEAKDGERKMKERAEMEGTSPTTKTEAETEGITPAKEPHHPNKKNNNTKKLSLASRAVVTEAMEDGTSTVKALFDTVFSQEEQQPSRRTAVESATGTEVEMKGEDSEDIKAIKKTINAAAHAAVVAAATAAVAGNSHHLEGRDTTGILKQTLEDIAYKIEEAATAAIALEIPSLTGHTLVSHSFAASREWEPTLEAERLAPVFENHQDAMIDDEGAIDLPAIANNNNNHHDTTTASTTDEESGSTVTKQKPGPIFINDNEYTSHSSSNEYSDTATSDEWHLIDSDDDGDDYMSQYIHRQPDSFLGSESVLFTGTVLQRTLASSFLLLSGFVMLIGLISYKVYARRRNTSPWAFLHYMTFGIFGSLFYDSAYLSNLTLSTYNITSQSSPSSPTIKNGFGSGPTTWLRRGSLIRPTGYNHNIMSTPAEKEPLLPEPVVASSTSSSSSSSSASSLFKNGDPNRTELRRTSTAQHHQMQIELTLQQQQRREEEQQQHQADMDYLQRSFMRRTSI</sequence>
<feature type="compositionally biased region" description="Low complexity" evidence="1">
    <location>
        <begin position="665"/>
        <end position="679"/>
    </location>
</feature>
<evidence type="ECO:0000256" key="2">
    <source>
        <dbReference type="SAM" id="Phobius"/>
    </source>
</evidence>
<feature type="region of interest" description="Disordered" evidence="1">
    <location>
        <begin position="644"/>
        <end position="702"/>
    </location>
</feature>
<feature type="chain" id="PRO_5040299595" evidence="3">
    <location>
        <begin position="28"/>
        <end position="738"/>
    </location>
</feature>
<feature type="region of interest" description="Disordered" evidence="1">
    <location>
        <begin position="450"/>
        <end position="483"/>
    </location>
</feature>
<keyword evidence="2" id="KW-1133">Transmembrane helix</keyword>
<keyword evidence="3" id="KW-0732">Signal</keyword>
<feature type="compositionally biased region" description="Polar residues" evidence="1">
    <location>
        <begin position="309"/>
        <end position="324"/>
    </location>
</feature>
<organism evidence="4 5">
    <name type="scientific">Linnemannia hyalina</name>
    <dbReference type="NCBI Taxonomy" id="64524"/>
    <lineage>
        <taxon>Eukaryota</taxon>
        <taxon>Fungi</taxon>
        <taxon>Fungi incertae sedis</taxon>
        <taxon>Mucoromycota</taxon>
        <taxon>Mortierellomycotina</taxon>
        <taxon>Mortierellomycetes</taxon>
        <taxon>Mortierellales</taxon>
        <taxon>Mortierellaceae</taxon>
        <taxon>Linnemannia</taxon>
    </lineage>
</organism>
<evidence type="ECO:0000313" key="5">
    <source>
        <dbReference type="Proteomes" id="UP000707451"/>
    </source>
</evidence>
<dbReference type="OrthoDB" id="2439328at2759"/>
<feature type="region of interest" description="Disordered" evidence="1">
    <location>
        <begin position="309"/>
        <end position="333"/>
    </location>
</feature>
<feature type="region of interest" description="Disordered" evidence="1">
    <location>
        <begin position="164"/>
        <end position="275"/>
    </location>
</feature>
<feature type="signal peptide" evidence="3">
    <location>
        <begin position="1"/>
        <end position="27"/>
    </location>
</feature>
<evidence type="ECO:0000313" key="4">
    <source>
        <dbReference type="EMBL" id="KAG9066397.1"/>
    </source>
</evidence>